<evidence type="ECO:0000313" key="2">
    <source>
        <dbReference type="EMBL" id="KYP70114.1"/>
    </source>
</evidence>
<accession>A0A151TSW2</accession>
<dbReference type="Gene3D" id="3.30.70.270">
    <property type="match status" value="2"/>
</dbReference>
<reference evidence="2 3" key="1">
    <citation type="journal article" date="2012" name="Nat. Biotechnol.">
        <title>Draft genome sequence of pigeonpea (Cajanus cajan), an orphan legume crop of resource-poor farmers.</title>
        <authorList>
            <person name="Varshney R.K."/>
            <person name="Chen W."/>
            <person name="Li Y."/>
            <person name="Bharti A.K."/>
            <person name="Saxena R.K."/>
            <person name="Schlueter J.A."/>
            <person name="Donoghue M.T."/>
            <person name="Azam S."/>
            <person name="Fan G."/>
            <person name="Whaley A.M."/>
            <person name="Farmer A.D."/>
            <person name="Sheridan J."/>
            <person name="Iwata A."/>
            <person name="Tuteja R."/>
            <person name="Penmetsa R.V."/>
            <person name="Wu W."/>
            <person name="Upadhyaya H.D."/>
            <person name="Yang S.P."/>
            <person name="Shah T."/>
            <person name="Saxena K.B."/>
            <person name="Michael T."/>
            <person name="McCombie W.R."/>
            <person name="Yang B."/>
            <person name="Zhang G."/>
            <person name="Yang H."/>
            <person name="Wang J."/>
            <person name="Spillane C."/>
            <person name="Cook D.R."/>
            <person name="May G.D."/>
            <person name="Xu X."/>
            <person name="Jackson S.A."/>
        </authorList>
    </citation>
    <scope>NUCLEOTIDE SEQUENCE [LARGE SCALE GENOMIC DNA]</scope>
    <source>
        <strain evidence="3">cv. Asha</strain>
    </source>
</reference>
<dbReference type="SUPFAM" id="SSF56672">
    <property type="entry name" value="DNA/RNA polymerases"/>
    <property type="match status" value="1"/>
</dbReference>
<dbReference type="AlphaFoldDB" id="A0A151TSW2"/>
<dbReference type="PANTHER" id="PTHR24559:SF439">
    <property type="entry name" value="RETROTRANSPOSON, UNCLASSIFIED-LIKE PROTEIN"/>
    <property type="match status" value="1"/>
</dbReference>
<dbReference type="CDD" id="cd01647">
    <property type="entry name" value="RT_LTR"/>
    <property type="match status" value="1"/>
</dbReference>
<organism evidence="2 3">
    <name type="scientific">Cajanus cajan</name>
    <name type="common">Pigeon pea</name>
    <name type="synonym">Cajanus indicus</name>
    <dbReference type="NCBI Taxonomy" id="3821"/>
    <lineage>
        <taxon>Eukaryota</taxon>
        <taxon>Viridiplantae</taxon>
        <taxon>Streptophyta</taxon>
        <taxon>Embryophyta</taxon>
        <taxon>Tracheophyta</taxon>
        <taxon>Spermatophyta</taxon>
        <taxon>Magnoliopsida</taxon>
        <taxon>eudicotyledons</taxon>
        <taxon>Gunneridae</taxon>
        <taxon>Pentapetalae</taxon>
        <taxon>rosids</taxon>
        <taxon>fabids</taxon>
        <taxon>Fabales</taxon>
        <taxon>Fabaceae</taxon>
        <taxon>Papilionoideae</taxon>
        <taxon>50 kb inversion clade</taxon>
        <taxon>NPAAA clade</taxon>
        <taxon>indigoferoid/millettioid clade</taxon>
        <taxon>Phaseoleae</taxon>
        <taxon>Cajanus</taxon>
    </lineage>
</organism>
<dbReference type="Proteomes" id="UP000075243">
    <property type="component" value="Chromosome 3"/>
</dbReference>
<dbReference type="InterPro" id="IPR043128">
    <property type="entry name" value="Rev_trsase/Diguanyl_cyclase"/>
</dbReference>
<gene>
    <name evidence="2" type="ORF">KK1_009322</name>
</gene>
<evidence type="ECO:0000313" key="3">
    <source>
        <dbReference type="Proteomes" id="UP000075243"/>
    </source>
</evidence>
<feature type="domain" description="Reverse transcriptase" evidence="1">
    <location>
        <begin position="67"/>
        <end position="226"/>
    </location>
</feature>
<dbReference type="PANTHER" id="PTHR24559">
    <property type="entry name" value="TRANSPOSON TY3-I GAG-POL POLYPROTEIN"/>
    <property type="match status" value="1"/>
</dbReference>
<protein>
    <submittedName>
        <fullName evidence="2">Transposon Ty3-G Gag-Pol polyprotein</fullName>
    </submittedName>
</protein>
<proteinExistence type="predicted"/>
<dbReference type="Gene3D" id="3.10.10.10">
    <property type="entry name" value="HIV Type 1 Reverse Transcriptase, subunit A, domain 1"/>
    <property type="match status" value="1"/>
</dbReference>
<sequence>MPGLNRNLVEHRLPMILGKKPVKQNPRRFAQQVIEKIKEEIERLLKAKFIRTSRYTDWVSNIVPVIKKNGKMRVCINFRDLNAATPKDAYPMPIAETMIDAVAGNEILSLLDGYSGYNQIYIAKNDVSKTAFRCPGSLGTYEWVVMSFGLKNVGATYQRAMNLIFHDLIEKFMQVYIDDIVIGSKRKVEHIQHLKLSFERMRKHGLKINLLKCAFGVSAGDFLGFVVHQKGIEIDKNKTRAIMETKPPSNKKELQSLLGKINFLRRFISNLSGKTKVFSPLLRLKEEEEF</sequence>
<evidence type="ECO:0000259" key="1">
    <source>
        <dbReference type="Pfam" id="PF00078"/>
    </source>
</evidence>
<dbReference type="InterPro" id="IPR043502">
    <property type="entry name" value="DNA/RNA_pol_sf"/>
</dbReference>
<dbReference type="Pfam" id="PF00078">
    <property type="entry name" value="RVT_1"/>
    <property type="match status" value="1"/>
</dbReference>
<keyword evidence="3" id="KW-1185">Reference proteome</keyword>
<dbReference type="EMBL" id="CM003605">
    <property type="protein sequence ID" value="KYP70114.1"/>
    <property type="molecule type" value="Genomic_DNA"/>
</dbReference>
<dbReference type="InterPro" id="IPR000477">
    <property type="entry name" value="RT_dom"/>
</dbReference>
<name>A0A151TSW2_CAJCA</name>
<dbReference type="Gramene" id="C.cajan_09063.t">
    <property type="protein sequence ID" value="C.cajan_09063.t.cds1"/>
    <property type="gene ID" value="C.cajan_09063"/>
</dbReference>
<dbReference type="InterPro" id="IPR053134">
    <property type="entry name" value="RNA-dir_DNA_polymerase"/>
</dbReference>